<dbReference type="AlphaFoldDB" id="A0A2C9VYW1"/>
<protein>
    <submittedName>
        <fullName evidence="1">Uncharacterized protein</fullName>
    </submittedName>
</protein>
<proteinExistence type="predicted"/>
<dbReference type="EMBL" id="CM004391">
    <property type="protein sequence ID" value="OAY50620.1"/>
    <property type="molecule type" value="Genomic_DNA"/>
</dbReference>
<accession>A0A2C9VYW1</accession>
<gene>
    <name evidence="1" type="ORF">MANES_05G150800</name>
</gene>
<evidence type="ECO:0000313" key="1">
    <source>
        <dbReference type="EMBL" id="OAY50620.1"/>
    </source>
</evidence>
<sequence>MVLPCQISYFEVCVSCYYRIFSRDYGFICPFLFLYGRYIWQ</sequence>
<name>A0A2C9VYW1_MANES</name>
<reference evidence="1" key="1">
    <citation type="submission" date="2016-02" db="EMBL/GenBank/DDBJ databases">
        <title>WGS assembly of Manihot esculenta.</title>
        <authorList>
            <person name="Bredeson J.V."/>
            <person name="Prochnik S.E."/>
            <person name="Lyons J.B."/>
            <person name="Schmutz J."/>
            <person name="Grimwood J."/>
            <person name="Vrebalov J."/>
            <person name="Bart R.S."/>
            <person name="Amuge T."/>
            <person name="Ferguson M.E."/>
            <person name="Green R."/>
            <person name="Putnam N."/>
            <person name="Stites J."/>
            <person name="Rounsley S."/>
            <person name="Rokhsar D.S."/>
        </authorList>
    </citation>
    <scope>NUCLEOTIDE SEQUENCE [LARGE SCALE GENOMIC DNA]</scope>
    <source>
        <tissue evidence="1">Leaf</tissue>
    </source>
</reference>
<organism evidence="1">
    <name type="scientific">Manihot esculenta</name>
    <name type="common">Cassava</name>
    <name type="synonym">Jatropha manihot</name>
    <dbReference type="NCBI Taxonomy" id="3983"/>
    <lineage>
        <taxon>Eukaryota</taxon>
        <taxon>Viridiplantae</taxon>
        <taxon>Streptophyta</taxon>
        <taxon>Embryophyta</taxon>
        <taxon>Tracheophyta</taxon>
        <taxon>Spermatophyta</taxon>
        <taxon>Magnoliopsida</taxon>
        <taxon>eudicotyledons</taxon>
        <taxon>Gunneridae</taxon>
        <taxon>Pentapetalae</taxon>
        <taxon>rosids</taxon>
        <taxon>fabids</taxon>
        <taxon>Malpighiales</taxon>
        <taxon>Euphorbiaceae</taxon>
        <taxon>Crotonoideae</taxon>
        <taxon>Manihoteae</taxon>
        <taxon>Manihot</taxon>
    </lineage>
</organism>